<protein>
    <submittedName>
        <fullName evidence="2">Uncharacterized protein DUF3667</fullName>
    </submittedName>
</protein>
<feature type="transmembrane region" description="Helical" evidence="1">
    <location>
        <begin position="320"/>
        <end position="342"/>
    </location>
</feature>
<dbReference type="RefSeq" id="WP_132142370.1">
    <property type="nucleotide sequence ID" value="NZ_SMCS01000002.1"/>
</dbReference>
<dbReference type="Proteomes" id="UP000295645">
    <property type="component" value="Unassembled WGS sequence"/>
</dbReference>
<proteinExistence type="predicted"/>
<comment type="caution">
    <text evidence="2">The sequence shown here is derived from an EMBL/GenBank/DDBJ whole genome shotgun (WGS) entry which is preliminary data.</text>
</comment>
<feature type="transmembrane region" description="Helical" evidence="1">
    <location>
        <begin position="290"/>
        <end position="314"/>
    </location>
</feature>
<keyword evidence="1" id="KW-0812">Transmembrane</keyword>
<feature type="transmembrane region" description="Helical" evidence="1">
    <location>
        <begin position="256"/>
        <end position="278"/>
    </location>
</feature>
<dbReference type="OrthoDB" id="9111327at2"/>
<sequence length="384" mass="43614">MNELKPAPVLLCANCSTELQGEFCYHCGQSVKSVLRPVSHMIEDVGDLFFHLDERVIHTLPALYFKPGFLTLEYFAGRRVRYIAPFRLMFVFCLLAFFFVHMMLGAAEHTSFKNEEPVAIGNTDAFVAAKTPEEVKTIYTSRIESLEHAADNPELPAMARMGIEAGQTIVWKAANERLIQLGADALPTPRALPGNGNDRDMSTFPVEVHAWWLPSFLNERISEGLVHMKANVILLKNGGPQRQLAARRLQDGVFGVLPQVMFVLLPIFALILKLFYVFRRRLYMEHFIACLHSHAFMFLSLLILTILGMLAAWVRPHAGFVASSIGWVQFAMVLWIPIYLLIMQKRVYRQGWGMTVFKYWLVGSIYFWLLVAALCMSIVISMAH</sequence>
<dbReference type="EMBL" id="SMCS01000002">
    <property type="protein sequence ID" value="TCV96166.1"/>
    <property type="molecule type" value="Genomic_DNA"/>
</dbReference>
<evidence type="ECO:0000313" key="3">
    <source>
        <dbReference type="Proteomes" id="UP000295645"/>
    </source>
</evidence>
<feature type="transmembrane region" description="Helical" evidence="1">
    <location>
        <begin position="363"/>
        <end position="383"/>
    </location>
</feature>
<evidence type="ECO:0000313" key="2">
    <source>
        <dbReference type="EMBL" id="TCV96166.1"/>
    </source>
</evidence>
<feature type="transmembrane region" description="Helical" evidence="1">
    <location>
        <begin position="88"/>
        <end position="107"/>
    </location>
</feature>
<dbReference type="Pfam" id="PF12412">
    <property type="entry name" value="DUF3667"/>
    <property type="match status" value="1"/>
</dbReference>
<gene>
    <name evidence="2" type="ORF">EC912_102516</name>
</gene>
<accession>A0A4R3YUS8</accession>
<name>A0A4R3YUS8_9GAMM</name>
<evidence type="ECO:0000256" key="1">
    <source>
        <dbReference type="SAM" id="Phobius"/>
    </source>
</evidence>
<keyword evidence="1" id="KW-0472">Membrane</keyword>
<dbReference type="AlphaFoldDB" id="A0A4R3YUS8"/>
<dbReference type="InterPro" id="IPR022134">
    <property type="entry name" value="DUF3667"/>
</dbReference>
<organism evidence="2 3">
    <name type="scientific">Luteibacter rhizovicinus</name>
    <dbReference type="NCBI Taxonomy" id="242606"/>
    <lineage>
        <taxon>Bacteria</taxon>
        <taxon>Pseudomonadati</taxon>
        <taxon>Pseudomonadota</taxon>
        <taxon>Gammaproteobacteria</taxon>
        <taxon>Lysobacterales</taxon>
        <taxon>Rhodanobacteraceae</taxon>
        <taxon>Luteibacter</taxon>
    </lineage>
</organism>
<reference evidence="2 3" key="1">
    <citation type="submission" date="2019-03" db="EMBL/GenBank/DDBJ databases">
        <title>Above-ground endophytic microbial communities from plants in different locations in the United States.</title>
        <authorList>
            <person name="Frank C."/>
        </authorList>
    </citation>
    <scope>NUCLEOTIDE SEQUENCE [LARGE SCALE GENOMIC DNA]</scope>
    <source>
        <strain evidence="2 3">LP_13_YM</strain>
    </source>
</reference>
<keyword evidence="3" id="KW-1185">Reference proteome</keyword>
<keyword evidence="1" id="KW-1133">Transmembrane helix</keyword>